<keyword evidence="3" id="KW-1185">Reference proteome</keyword>
<evidence type="ECO:0000313" key="2">
    <source>
        <dbReference type="EMBL" id="NEN07913.1"/>
    </source>
</evidence>
<evidence type="ECO:0000256" key="1">
    <source>
        <dbReference type="SAM" id="MobiDB-lite"/>
    </source>
</evidence>
<dbReference type="RefSeq" id="WP_163291390.1">
    <property type="nucleotide sequence ID" value="NZ_JAAGWY010000005.1"/>
</dbReference>
<accession>A0A6L9Y2P9</accession>
<feature type="region of interest" description="Disordered" evidence="1">
    <location>
        <begin position="25"/>
        <end position="49"/>
    </location>
</feature>
<reference evidence="2 3" key="1">
    <citation type="journal article" date="2014" name="J. Microbiol.">
        <title>Diaminobutyricibacter tongyongensis gen. nov., sp. nov. and Homoserinibacter gongjuensis gen. nov., sp. nov. belong to the family Microbacteriaceae.</title>
        <authorList>
            <person name="Kim S.J."/>
            <person name="Ahn J.H."/>
            <person name="Weon H.Y."/>
            <person name="Hamada M."/>
            <person name="Suzuki K."/>
            <person name="Kwon S.W."/>
        </authorList>
    </citation>
    <scope>NUCLEOTIDE SEQUENCE [LARGE SCALE GENOMIC DNA]</scope>
    <source>
        <strain evidence="2 3">NBRC 108724</strain>
    </source>
</reference>
<evidence type="ECO:0000313" key="3">
    <source>
        <dbReference type="Proteomes" id="UP000474967"/>
    </source>
</evidence>
<dbReference type="Proteomes" id="UP000474967">
    <property type="component" value="Unassembled WGS sequence"/>
</dbReference>
<protein>
    <submittedName>
        <fullName evidence="2">Uncharacterized protein</fullName>
    </submittedName>
</protein>
<organism evidence="2 3">
    <name type="scientific">Leifsonia tongyongensis</name>
    <dbReference type="NCBI Taxonomy" id="1268043"/>
    <lineage>
        <taxon>Bacteria</taxon>
        <taxon>Bacillati</taxon>
        <taxon>Actinomycetota</taxon>
        <taxon>Actinomycetes</taxon>
        <taxon>Micrococcales</taxon>
        <taxon>Microbacteriaceae</taxon>
        <taxon>Leifsonia</taxon>
    </lineage>
</organism>
<sequence length="49" mass="5648">MNTTTRWRSFATYWRQVFHAALSRGPGVAHAAHPPDLYRSTPQHGPFLR</sequence>
<dbReference type="AlphaFoldDB" id="A0A6L9Y2P9"/>
<dbReference type="EMBL" id="JAAGWY010000005">
    <property type="protein sequence ID" value="NEN07913.1"/>
    <property type="molecule type" value="Genomic_DNA"/>
</dbReference>
<gene>
    <name evidence="2" type="ORF">G3T36_18815</name>
</gene>
<proteinExistence type="predicted"/>
<name>A0A6L9Y2P9_9MICO</name>
<comment type="caution">
    <text evidence="2">The sequence shown here is derived from an EMBL/GenBank/DDBJ whole genome shotgun (WGS) entry which is preliminary data.</text>
</comment>